<dbReference type="AlphaFoldDB" id="A0A2J8DAS2"/>
<sequence>MATNSGRPNNIGAPEGLEIKQQSPPPLSKEVKADITDSTASSSVHASGQDAGAASNAPASVEAPPQGKNEHAPAGEASSC</sequence>
<evidence type="ECO:0000256" key="1">
    <source>
        <dbReference type="SAM" id="MobiDB-lite"/>
    </source>
</evidence>
<gene>
    <name evidence="2" type="ORF">BJF96_g2092</name>
    <name evidence="3" type="ORF">VDGE_20604</name>
</gene>
<evidence type="ECO:0000313" key="3">
    <source>
        <dbReference type="EMBL" id="RXG48108.1"/>
    </source>
</evidence>
<comment type="caution">
    <text evidence="3">The sequence shown here is derived from an EMBL/GenBank/DDBJ whole genome shotgun (WGS) entry which is preliminary data.</text>
</comment>
<reference evidence="2 4" key="1">
    <citation type="submission" date="2017-12" db="EMBL/GenBank/DDBJ databases">
        <title>Comparative genomics yields insights into virulence evolution of Verticillium dahliae.</title>
        <authorList>
            <person name="Fan R."/>
            <person name="Armitage A.D."/>
            <person name="Cascant-Lopez E."/>
            <person name="Sobczyk M."/>
            <person name="Cockerton H.M."/>
            <person name="Harrison R.J."/>
        </authorList>
    </citation>
    <scope>NUCLEOTIDE SEQUENCE [LARGE SCALE GENOMIC DNA]</scope>
    <source>
        <strain evidence="2 4">12008</strain>
    </source>
</reference>
<dbReference type="EMBL" id="RSDZ01000031">
    <property type="protein sequence ID" value="RXG48108.1"/>
    <property type="molecule type" value="Genomic_DNA"/>
</dbReference>
<dbReference type="OrthoDB" id="4814922at2759"/>
<evidence type="ECO:0000313" key="4">
    <source>
        <dbReference type="Proteomes" id="UP000236305"/>
    </source>
</evidence>
<evidence type="ECO:0000313" key="2">
    <source>
        <dbReference type="EMBL" id="PNH34698.1"/>
    </source>
</evidence>
<organism evidence="3 5">
    <name type="scientific">Verticillium dahliae</name>
    <name type="common">Verticillium wilt</name>
    <dbReference type="NCBI Taxonomy" id="27337"/>
    <lineage>
        <taxon>Eukaryota</taxon>
        <taxon>Fungi</taxon>
        <taxon>Dikarya</taxon>
        <taxon>Ascomycota</taxon>
        <taxon>Pezizomycotina</taxon>
        <taxon>Sordariomycetes</taxon>
        <taxon>Hypocreomycetidae</taxon>
        <taxon>Glomerellales</taxon>
        <taxon>Plectosphaerellaceae</taxon>
        <taxon>Verticillium</taxon>
    </lineage>
</organism>
<name>A0A2J8DAS2_VERDA</name>
<accession>A0A2J8DAS2</accession>
<proteinExistence type="predicted"/>
<evidence type="ECO:0000313" key="5">
    <source>
        <dbReference type="Proteomes" id="UP000288725"/>
    </source>
</evidence>
<dbReference type="EMBL" id="MPSH01000005">
    <property type="protein sequence ID" value="PNH34698.1"/>
    <property type="molecule type" value="Genomic_DNA"/>
</dbReference>
<dbReference type="Proteomes" id="UP000236305">
    <property type="component" value="Unassembled WGS sequence"/>
</dbReference>
<reference evidence="3 5" key="2">
    <citation type="submission" date="2018-12" db="EMBL/GenBank/DDBJ databases">
        <title>Genome of Verticillium dahliae isolate Getta Getta.</title>
        <authorList>
            <person name="Gardiner D.M."/>
        </authorList>
    </citation>
    <scope>NUCLEOTIDE SEQUENCE [LARGE SCALE GENOMIC DNA]</scope>
    <source>
        <strain evidence="3 5">Getta Getta</strain>
    </source>
</reference>
<protein>
    <submittedName>
        <fullName evidence="3">Uncharacterized protein</fullName>
    </submittedName>
</protein>
<feature type="compositionally biased region" description="Polar residues" evidence="1">
    <location>
        <begin position="36"/>
        <end position="46"/>
    </location>
</feature>
<dbReference type="Proteomes" id="UP000288725">
    <property type="component" value="Unassembled WGS sequence"/>
</dbReference>
<feature type="region of interest" description="Disordered" evidence="1">
    <location>
        <begin position="1"/>
        <end position="80"/>
    </location>
</feature>